<dbReference type="AlphaFoldDB" id="A0A5B8LID6"/>
<keyword evidence="2" id="KW-1185">Reference proteome</keyword>
<dbReference type="KEGG" id="spai:FPZ24_07850"/>
<evidence type="ECO:0000313" key="2">
    <source>
        <dbReference type="Proteomes" id="UP000315673"/>
    </source>
</evidence>
<dbReference type="Proteomes" id="UP000315673">
    <property type="component" value="Chromosome"/>
</dbReference>
<organism evidence="1 2">
    <name type="scientific">Sphingomonas panacisoli</name>
    <dbReference type="NCBI Taxonomy" id="1813879"/>
    <lineage>
        <taxon>Bacteria</taxon>
        <taxon>Pseudomonadati</taxon>
        <taxon>Pseudomonadota</taxon>
        <taxon>Alphaproteobacteria</taxon>
        <taxon>Sphingomonadales</taxon>
        <taxon>Sphingomonadaceae</taxon>
        <taxon>Sphingomonas</taxon>
    </lineage>
</organism>
<evidence type="ECO:0000313" key="1">
    <source>
        <dbReference type="EMBL" id="QDZ07402.1"/>
    </source>
</evidence>
<sequence>MTQQPSRARWTPAKQRLFLKILFDTGSVARAAQAAGMSRSSAHRLRRRLADTPFDHAWNNVLAEHQRRLADPFDRAAKAAR</sequence>
<name>A0A5B8LID6_9SPHN</name>
<accession>A0A5B8LID6</accession>
<dbReference type="OrthoDB" id="7282816at2"/>
<evidence type="ECO:0008006" key="3">
    <source>
        <dbReference type="Google" id="ProtNLM"/>
    </source>
</evidence>
<gene>
    <name evidence="1" type="ORF">FPZ24_07850</name>
</gene>
<protein>
    <recommendedName>
        <fullName evidence="3">LysR family transcriptional regulator</fullName>
    </recommendedName>
</protein>
<reference evidence="1 2" key="1">
    <citation type="submission" date="2019-07" db="EMBL/GenBank/DDBJ databases">
        <title>Full genome sequence of Sphingomonas sp. 4R-6-7(HKS19).</title>
        <authorList>
            <person name="Im W.-T."/>
        </authorList>
    </citation>
    <scope>NUCLEOTIDE SEQUENCE [LARGE SCALE GENOMIC DNA]</scope>
    <source>
        <strain evidence="1 2">HKS19</strain>
    </source>
</reference>
<dbReference type="RefSeq" id="WP_146570812.1">
    <property type="nucleotide sequence ID" value="NZ_CP042306.1"/>
</dbReference>
<proteinExistence type="predicted"/>
<dbReference type="EMBL" id="CP042306">
    <property type="protein sequence ID" value="QDZ07402.1"/>
    <property type="molecule type" value="Genomic_DNA"/>
</dbReference>